<gene>
    <name evidence="2" type="ORF">MNBD_NITROSPINAE03-1686</name>
</gene>
<dbReference type="CDD" id="cd06257">
    <property type="entry name" value="DnaJ"/>
    <property type="match status" value="1"/>
</dbReference>
<dbReference type="CDD" id="cd07316">
    <property type="entry name" value="terB_like_DjlA"/>
    <property type="match status" value="1"/>
</dbReference>
<feature type="domain" description="J" evidence="1">
    <location>
        <begin position="180"/>
        <end position="246"/>
    </location>
</feature>
<dbReference type="InterPro" id="IPR029024">
    <property type="entry name" value="TerB-like"/>
</dbReference>
<dbReference type="Gene3D" id="1.10.3680.10">
    <property type="entry name" value="TerB-like"/>
    <property type="match status" value="1"/>
</dbReference>
<dbReference type="SUPFAM" id="SSF158682">
    <property type="entry name" value="TerB-like"/>
    <property type="match status" value="1"/>
</dbReference>
<dbReference type="InterPro" id="IPR050817">
    <property type="entry name" value="DjlA_DnaK_co-chaperone"/>
</dbReference>
<dbReference type="Pfam" id="PF00226">
    <property type="entry name" value="DnaJ"/>
    <property type="match status" value="1"/>
</dbReference>
<organism evidence="2">
    <name type="scientific">hydrothermal vent metagenome</name>
    <dbReference type="NCBI Taxonomy" id="652676"/>
    <lineage>
        <taxon>unclassified sequences</taxon>
        <taxon>metagenomes</taxon>
        <taxon>ecological metagenomes</taxon>
    </lineage>
</organism>
<dbReference type="PANTHER" id="PTHR24074">
    <property type="entry name" value="CO-CHAPERONE PROTEIN DJLA"/>
    <property type="match status" value="1"/>
</dbReference>
<reference evidence="2" key="1">
    <citation type="submission" date="2018-06" db="EMBL/GenBank/DDBJ databases">
        <authorList>
            <person name="Zhirakovskaya E."/>
        </authorList>
    </citation>
    <scope>NUCLEOTIDE SEQUENCE</scope>
</reference>
<proteinExistence type="predicted"/>
<dbReference type="InterPro" id="IPR036869">
    <property type="entry name" value="J_dom_sf"/>
</dbReference>
<accession>A0A3B1CI23</accession>
<dbReference type="AlphaFoldDB" id="A0A3B1CI23"/>
<dbReference type="InterPro" id="IPR007791">
    <property type="entry name" value="DjlA_N"/>
</dbReference>
<evidence type="ECO:0000313" key="2">
    <source>
        <dbReference type="EMBL" id="VAX16437.1"/>
    </source>
</evidence>
<dbReference type="Gene3D" id="1.10.287.110">
    <property type="entry name" value="DnaJ domain"/>
    <property type="match status" value="1"/>
</dbReference>
<dbReference type="PROSITE" id="PS50076">
    <property type="entry name" value="DNAJ_2"/>
    <property type="match status" value="1"/>
</dbReference>
<sequence length="246" mass="27505">MGWFGKVLGGAVGFGLGGPIGAILGAAAVAAMERPGPESGAVLSPVEEAQMNFFTTVFAMLGKLAKADGQITEDEVGAVGRFMDKIHLNEQSKNFAKSIFNQAQQIDVPFEALANQYYRMAGSDRMKLVMMIDILLRVAMADGRFHPAEERLIENTSRIFNITDEEYQKLKTQYVKDFSKYYAILGCDENATVDEIKKKYRKLASEYHPDKIAHKQLPEEFIVFANSKLQEINEAYAKIKEERGFK</sequence>
<protein>
    <recommendedName>
        <fullName evidence="1">J domain-containing protein</fullName>
    </recommendedName>
</protein>
<dbReference type="SMART" id="SM00271">
    <property type="entry name" value="DnaJ"/>
    <property type="match status" value="1"/>
</dbReference>
<evidence type="ECO:0000259" key="1">
    <source>
        <dbReference type="PROSITE" id="PS50076"/>
    </source>
</evidence>
<dbReference type="Pfam" id="PF05099">
    <property type="entry name" value="TerB"/>
    <property type="match status" value="1"/>
</dbReference>
<dbReference type="SUPFAM" id="SSF46565">
    <property type="entry name" value="Chaperone J-domain"/>
    <property type="match status" value="1"/>
</dbReference>
<dbReference type="EMBL" id="UOGB01000055">
    <property type="protein sequence ID" value="VAX16437.1"/>
    <property type="molecule type" value="Genomic_DNA"/>
</dbReference>
<name>A0A3B1CI23_9ZZZZ</name>
<dbReference type="InterPro" id="IPR001623">
    <property type="entry name" value="DnaJ_domain"/>
</dbReference>
<dbReference type="PRINTS" id="PR00625">
    <property type="entry name" value="JDOMAIN"/>
</dbReference>